<keyword evidence="4" id="KW-0547">Nucleotide-binding</keyword>
<dbReference type="SUPFAM" id="SSF55464">
    <property type="entry name" value="Origin of replication-binding domain, RBD-like"/>
    <property type="match status" value="1"/>
</dbReference>
<reference evidence="4" key="1">
    <citation type="submission" date="2016-07" db="EMBL/GenBank/DDBJ databases">
        <authorList>
            <person name="Kauffman K."/>
            <person name="Arevalo P."/>
            <person name="Polz M.F."/>
        </authorList>
    </citation>
    <scope>NUCLEOTIDE SEQUENCE</scope>
    <source>
        <strain evidence="4">10N.222.46.E12</strain>
    </source>
</reference>
<keyword evidence="4" id="KW-0347">Helicase</keyword>
<evidence type="ECO:0000313" key="4">
    <source>
        <dbReference type="EMBL" id="PMP22452.1"/>
    </source>
</evidence>
<keyword evidence="4" id="KW-0067">ATP-binding</keyword>
<protein>
    <submittedName>
        <fullName evidence="4">Conjugative transfer relaxase/helicase TraI</fullName>
    </submittedName>
</protein>
<evidence type="ECO:0000256" key="1">
    <source>
        <dbReference type="SAM" id="MobiDB-lite"/>
    </source>
</evidence>
<dbReference type="SUPFAM" id="SSF52540">
    <property type="entry name" value="P-loop containing nucleoside triphosphate hydrolases"/>
    <property type="match status" value="2"/>
</dbReference>
<dbReference type="NCBIfam" id="TIGR02760">
    <property type="entry name" value="TraI_TIGR"/>
    <property type="match status" value="1"/>
</dbReference>
<feature type="compositionally biased region" description="Basic and acidic residues" evidence="1">
    <location>
        <begin position="1856"/>
        <end position="1900"/>
    </location>
</feature>
<sequence>MMSISPLKSASGAAKYYLNEENTPNTFDTSLEKDSNDNYYLKESSTNENTFWHGQLAKEAGLIGKPVNQKTLESVLSGHLGNETIKGKRGDHKCGFDLTFSAPKRLSTLALVGGDTRLIDAHNDAVKFALSQLETDAAQAVSINKEGEREFNNTENMAFAVVRHKTSRENDPQLHSHALTANMTRDKEGQLRTLASSLKQKGGVINGTGERIYNFQKYYGILYQSQLAKEVIELGYTTRALGNGQFDVEGVPQVLIDTFSTRSQQIEQQTLDLGFESRAAKDVANLDTRKSKTYESEATLNAHWQQTVRNAGHKPEELVKNALGITPQEQNPEEIAKDAFGRAVEHLGQYNTALKLEKIIELAAAEFTKGGVQANAIDLKMVADQWVKNGALIPLSEKGQYTTQAMLKTEQALMAASKGRTRHMRTPVNDATLDKLNLTQGNRQKVADIYQSTKQFHVVNVFGNSEQIAQNLLNVGNHVGKRVHLVSQNAKDKHRHSQTIQRESHTVATWIKHRFQEEQRHSVHSLLHSDVPMTNKDILLVDSAHKMSANELMALNAKAKGSGSKVILLNNTSSRQGFKSYNAIELYRRGNVVSHSWVDSKQKDSKVTLHNSDTRTLARAYTHLPNKEDTQVLATSHLEQRRLTDAIRSSLQNEGQLARSGITLFTQQPHYLSKPQQELAQHYKPGMTLRHWEDGQPQELVVSTSDKANNRLHVLSKTDGQEYTLDPASAGFKALNMQIFKPDSLQVNQGERLMTTGKHFPSELNANERYVVTDISKETLTLTDTQGESNTIPVEALKDAPLQYDYVHTASHIEPRAHTLLSGKAFTLSKALFHELTEKSARIDVFTDNPDKAQAALEKSEVKLSAIERVMQTQNVNDRYLSETTAATVKSDIQQALTLLNKEHNSPLQEKALNFALGHLSEKEAAFTQKELVVEAIRYAFEEANQPIIKEQIETELAKRSDVLSAEYSDGTRWTTQAALDTEKHILRNIEQGKNQHKPFATHQQVRNYLDAQPLLTQGQKDGITLISTTKDSFVAVQGLAGTGKSTLLESNLELIQHATQACNQAPSQVIGLAPTHAAVSELESKGIQAQTLESLLTDLRRGITLPEEHKNTLFFLDESSMVSNQQAKELTDLVLKSGSKATLLGDKEQLLSLNAGKPFELSISQGRIDTAYMTDIVRQKNEILLGAVHNIVDKQPDSALDKLSQQGPDTLGSTQHIVSTLDENAKDQSKAQLIATEKLPYAVAQDYLARTPETRENTLIIAYTNNERDHITEHIRAGLMKTQEIGQENIITTRLRSTGDSKEELTTMMPYQKGLILSTKPGEYDIITHVDSEHGLVTLQDVNTGKTKPFLPRNKDHKYTSLFVQSEKPLSTGDKIMTRFTDKARGIKANVEYTISHATKEEITALSKEGQALSLNPNQLKDGHWDYAYTRTADMAQGATYQNVITTLKGKGALTNLRRAYIDLSRASSHVKLFTDSPKQMMKSWLSKEVNKHSAIETIENIAPHSTPYFNDKALSHEDVRYHNRNGDFDYNQFKEHISQTLPKYTESLAINLLGQPNPSKSDRDYLTFGIGKSAIKVSLTGEYRGYFKDYTTGKKGSLINLMMIHKEIYYKEAMQEAHNILNDPDKYQLTANPKHDQLLNTTPKHMAQFEERAKEYIQTSLPLTGTLAETYLNKLGIEHPKNDHVHFHQAVYSSEDKTFHPAMITNIHDKKGETKAIEVTYLDGQGNKDPALDINPRILGTKSKQITQFHQGRDLHTTIISTSIENAFIINQAHQGQYDIINVNHKNDIQNISTDELRQNIVIVLSQGNTDLNPNNIEKIMANFSGRNIQFVSPDNMLEEIKQGIEQYHQQTHQQKEEFDTPTQDHDSLTNKQDTDINQHTKEIKDKELEHFDSKEPSPQKTFDFNQERDNNNDQYNKLDRELER</sequence>
<organism evidence="4">
    <name type="scientific">Vibrio cyclitrophicus</name>
    <dbReference type="NCBI Taxonomy" id="47951"/>
    <lineage>
        <taxon>Bacteria</taxon>
        <taxon>Pseudomonadati</taxon>
        <taxon>Pseudomonadota</taxon>
        <taxon>Gammaproteobacteria</taxon>
        <taxon>Vibrionales</taxon>
        <taxon>Vibrionaceae</taxon>
        <taxon>Vibrio</taxon>
    </lineage>
</organism>
<feature type="region of interest" description="Disordered" evidence="1">
    <location>
        <begin position="1849"/>
        <end position="1927"/>
    </location>
</feature>
<reference evidence="4" key="2">
    <citation type="journal article" date="2018" name="Nature">
        <title>A major lineage of non-tailed dsDNA viruses as unrecognized killers of marine bacteria.</title>
        <authorList>
            <person name="Kauffman K.M."/>
            <person name="Hussain F.A."/>
            <person name="Yang J."/>
            <person name="Arevalo P."/>
            <person name="Brown J.M."/>
            <person name="Chang W.K."/>
            <person name="VanInsberghe D."/>
            <person name="Elsherbini J."/>
            <person name="Sharma R.S."/>
            <person name="Cutler M.B."/>
            <person name="Kelly L."/>
            <person name="Polz M.F."/>
        </authorList>
    </citation>
    <scope>NUCLEOTIDE SEQUENCE</scope>
    <source>
        <strain evidence="4">10N.222.46.E12</strain>
    </source>
</reference>
<comment type="caution">
    <text evidence="4">The sequence shown here is derived from an EMBL/GenBank/DDBJ whole genome shotgun (WGS) entry which is preliminary data.</text>
</comment>
<dbReference type="NCBIfam" id="TIGR02686">
    <property type="entry name" value="relax_trwC"/>
    <property type="match status" value="1"/>
</dbReference>
<proteinExistence type="predicted"/>
<dbReference type="InterPro" id="IPR014059">
    <property type="entry name" value="TraI/TrwC_relax"/>
</dbReference>
<name>A0A7Z1S025_9VIBR</name>
<feature type="compositionally biased region" description="Basic and acidic residues" evidence="1">
    <location>
        <begin position="1908"/>
        <end position="1927"/>
    </location>
</feature>
<feature type="domain" description="DUF7146" evidence="3">
    <location>
        <begin position="1652"/>
        <end position="1746"/>
    </location>
</feature>
<accession>A0A7Z1S025</accession>
<dbReference type="Pfam" id="PF08751">
    <property type="entry name" value="TrwC"/>
    <property type="match status" value="1"/>
</dbReference>
<dbReference type="EMBL" id="MDBS01000078">
    <property type="protein sequence ID" value="PMP22452.1"/>
    <property type="molecule type" value="Genomic_DNA"/>
</dbReference>
<dbReference type="Pfam" id="PF23639">
    <property type="entry name" value="DUF7146"/>
    <property type="match status" value="1"/>
</dbReference>
<dbReference type="InterPro" id="IPR055570">
    <property type="entry name" value="DUF7146"/>
</dbReference>
<feature type="domain" description="TrwC relaxase" evidence="2">
    <location>
        <begin position="11"/>
        <end position="309"/>
    </location>
</feature>
<evidence type="ECO:0000259" key="2">
    <source>
        <dbReference type="Pfam" id="PF08751"/>
    </source>
</evidence>
<dbReference type="Gene3D" id="3.40.50.300">
    <property type="entry name" value="P-loop containing nucleotide triphosphate hydrolases"/>
    <property type="match status" value="1"/>
</dbReference>
<dbReference type="RefSeq" id="WP_102333050.1">
    <property type="nucleotide sequence ID" value="NZ_CP170590.1"/>
</dbReference>
<dbReference type="NCBIfam" id="NF041492">
    <property type="entry name" value="MobF"/>
    <property type="match status" value="1"/>
</dbReference>
<dbReference type="InterPro" id="IPR027417">
    <property type="entry name" value="P-loop_NTPase"/>
</dbReference>
<evidence type="ECO:0000259" key="3">
    <source>
        <dbReference type="Pfam" id="PF23639"/>
    </source>
</evidence>
<dbReference type="Pfam" id="PF13604">
    <property type="entry name" value="AAA_30"/>
    <property type="match status" value="1"/>
</dbReference>
<dbReference type="GO" id="GO:0004386">
    <property type="term" value="F:helicase activity"/>
    <property type="evidence" value="ECO:0007669"/>
    <property type="project" value="UniProtKB-KW"/>
</dbReference>
<dbReference type="InterPro" id="IPR014862">
    <property type="entry name" value="TrwC"/>
</dbReference>
<keyword evidence="4" id="KW-0378">Hydrolase</keyword>
<gene>
    <name evidence="4" type="ORF">BCS90_06405</name>
</gene>
<dbReference type="InterPro" id="IPR014129">
    <property type="entry name" value="Conjug_relaxase_TraI"/>
</dbReference>